<evidence type="ECO:0000313" key="1">
    <source>
        <dbReference type="EMBL" id="KAI4385661.1"/>
    </source>
</evidence>
<accession>A0ACB9S599</accession>
<sequence>MNPLGRDDAAVLEYATHILLEEDADERDKVLFLEPSLLEAAERSLYEAIGDVNDQSPIHHQNFDEVSPDETSGSSGDSTLQFFCPQLDHDLSEDIATPSCYYSSTARGENLSPFWLGGGEVSDDGIEFRPWDHIDLFNLQSSGPVEEKAEEVAQSSVPEKGSVDDSVNVDGPIRKKNPLGEEDRSTRKQLQRYSESGERSEMFDKVLLCTFSRDREATLRESFQRMVLSERAQAKGLSTKAKGSAKKGRRRSGDVVDLQSLLKLCAQAISACDQRGASDLLRQIRQHASPTGDGMQRLAYYLANGLEARLDGYGTEIYNNLNASWPVKDVIQHYHLFLAICPFRKVANFFSNKTIANLAEKSNNVHVVDFGSSYGLQWPSLIERLSNLPGGPPELRLTAINIPQPGFRPTERLEATGRRLASYAETFKVPFKYKAIASRWDEVKVEDIRIETGEVTIVNCINRLEELLDESVVEESPRDAFLNLIRKINPRLFIQGTVNSGYGSPFFISRFREALFYFAAVFDVLDSTIPRDNPERTLLEQETFGRKLMNAISCEGPERIDRPETYKRWHQRNMRVGFTPVPLDRGIMNKAKNEIARCYHKDFEVEEDGCWLLQGWKGRIMHALSTWKPATSTSS</sequence>
<keyword evidence="2" id="KW-1185">Reference proteome</keyword>
<dbReference type="EMBL" id="CM042881">
    <property type="protein sequence ID" value="KAI4385661.1"/>
    <property type="molecule type" value="Genomic_DNA"/>
</dbReference>
<dbReference type="Proteomes" id="UP001057402">
    <property type="component" value="Chromosome 2"/>
</dbReference>
<evidence type="ECO:0000313" key="2">
    <source>
        <dbReference type="Proteomes" id="UP001057402"/>
    </source>
</evidence>
<proteinExistence type="predicted"/>
<name>A0ACB9S599_9MYRT</name>
<reference evidence="2" key="1">
    <citation type="journal article" date="2023" name="Front. Plant Sci.">
        <title>Chromosomal-level genome assembly of Melastoma candidum provides insights into trichome evolution.</title>
        <authorList>
            <person name="Zhong Y."/>
            <person name="Wu W."/>
            <person name="Sun C."/>
            <person name="Zou P."/>
            <person name="Liu Y."/>
            <person name="Dai S."/>
            <person name="Zhou R."/>
        </authorList>
    </citation>
    <scope>NUCLEOTIDE SEQUENCE [LARGE SCALE GENOMIC DNA]</scope>
</reference>
<comment type="caution">
    <text evidence="1">The sequence shown here is derived from an EMBL/GenBank/DDBJ whole genome shotgun (WGS) entry which is preliminary data.</text>
</comment>
<gene>
    <name evidence="1" type="ORF">MLD38_003657</name>
</gene>
<protein>
    <submittedName>
        <fullName evidence="1">Uncharacterized protein</fullName>
    </submittedName>
</protein>
<organism evidence="1 2">
    <name type="scientific">Melastoma candidum</name>
    <dbReference type="NCBI Taxonomy" id="119954"/>
    <lineage>
        <taxon>Eukaryota</taxon>
        <taxon>Viridiplantae</taxon>
        <taxon>Streptophyta</taxon>
        <taxon>Embryophyta</taxon>
        <taxon>Tracheophyta</taxon>
        <taxon>Spermatophyta</taxon>
        <taxon>Magnoliopsida</taxon>
        <taxon>eudicotyledons</taxon>
        <taxon>Gunneridae</taxon>
        <taxon>Pentapetalae</taxon>
        <taxon>rosids</taxon>
        <taxon>malvids</taxon>
        <taxon>Myrtales</taxon>
        <taxon>Melastomataceae</taxon>
        <taxon>Melastomatoideae</taxon>
        <taxon>Melastomateae</taxon>
        <taxon>Melastoma</taxon>
    </lineage>
</organism>